<accession>A0A4R7BW93</accession>
<keyword evidence="2" id="KW-1185">Reference proteome</keyword>
<proteinExistence type="predicted"/>
<dbReference type="EMBL" id="SNZR01000013">
    <property type="protein sequence ID" value="TDR89831.1"/>
    <property type="molecule type" value="Genomic_DNA"/>
</dbReference>
<evidence type="ECO:0000313" key="2">
    <source>
        <dbReference type="Proteomes" id="UP000295122"/>
    </source>
</evidence>
<sequence length="357" mass="39385">MLRLLRFPPLRAAGRLRRPVRRVIVVQAKPNPSHDYYLAPRLAAPGMPAHEVHSLAASPGAIAPDRFDGALVLFCRYLNRPWLAAAEAMADRIAGIGYFIDDDLDALFADRTVPLSYRLTIAWRALIHRRRLSRSLDLAYASSPVIGRRHDVGGLRILAPLAGPEDEPAFHVPAAHPGDAGERPLRLAFHSTRVHAGEHRWLAALMRELMPRLPGTMLEVYAETSLQPLWQGVPQTLLRTALPWPLFRQRTREDGADLLLAPLLDNEGNAGRSPTKRIEAMRLGAALLVSDPAIYRPGPEEEALGMCVPAEPAPWMAAIETLATDRPRLARLRALNREAVLAAQPGAEPLLRPDEIA</sequence>
<dbReference type="Proteomes" id="UP000295122">
    <property type="component" value="Unassembled WGS sequence"/>
</dbReference>
<protein>
    <recommendedName>
        <fullName evidence="3">Glycosyltransferase involved in cell wall biosynthesis</fullName>
    </recommendedName>
</protein>
<name>A0A4R7BW93_9HYPH</name>
<evidence type="ECO:0000313" key="1">
    <source>
        <dbReference type="EMBL" id="TDR89831.1"/>
    </source>
</evidence>
<gene>
    <name evidence="1" type="ORF">EV668_2667</name>
</gene>
<reference evidence="1 2" key="1">
    <citation type="submission" date="2019-03" db="EMBL/GenBank/DDBJ databases">
        <title>Genomic Encyclopedia of Type Strains, Phase IV (KMG-IV): sequencing the most valuable type-strain genomes for metagenomic binning, comparative biology and taxonomic classification.</title>
        <authorList>
            <person name="Goeker M."/>
        </authorList>
    </citation>
    <scope>NUCLEOTIDE SEQUENCE [LARGE SCALE GENOMIC DNA]</scope>
    <source>
        <strain evidence="1 2">DSM 25903</strain>
    </source>
</reference>
<evidence type="ECO:0008006" key="3">
    <source>
        <dbReference type="Google" id="ProtNLM"/>
    </source>
</evidence>
<comment type="caution">
    <text evidence="1">The sequence shown here is derived from an EMBL/GenBank/DDBJ whole genome shotgun (WGS) entry which is preliminary data.</text>
</comment>
<organism evidence="1 2">
    <name type="scientific">Enterovirga rhinocerotis</name>
    <dbReference type="NCBI Taxonomy" id="1339210"/>
    <lineage>
        <taxon>Bacteria</taxon>
        <taxon>Pseudomonadati</taxon>
        <taxon>Pseudomonadota</taxon>
        <taxon>Alphaproteobacteria</taxon>
        <taxon>Hyphomicrobiales</taxon>
        <taxon>Methylobacteriaceae</taxon>
        <taxon>Enterovirga</taxon>
    </lineage>
</organism>
<dbReference type="OrthoDB" id="7593532at2"/>
<dbReference type="AlphaFoldDB" id="A0A4R7BW93"/>
<dbReference type="RefSeq" id="WP_133770748.1">
    <property type="nucleotide sequence ID" value="NZ_SNZR01000013.1"/>
</dbReference>